<name>A0ABC8S6B7_9AQUA</name>
<dbReference type="PANTHER" id="PTHR31284">
    <property type="entry name" value="ACID PHOSPHATASE-LIKE PROTEIN"/>
    <property type="match status" value="1"/>
</dbReference>
<accession>A0ABC8S6B7</accession>
<evidence type="ECO:0000313" key="2">
    <source>
        <dbReference type="Proteomes" id="UP001642360"/>
    </source>
</evidence>
<dbReference type="InterPro" id="IPR005519">
    <property type="entry name" value="Acid_phosphat_B-like"/>
</dbReference>
<dbReference type="AlphaFoldDB" id="A0ABC8S6B7"/>
<reference evidence="1 2" key="1">
    <citation type="submission" date="2024-02" db="EMBL/GenBank/DDBJ databases">
        <authorList>
            <person name="Vignale AGUSTIN F."/>
            <person name="Sosa J E."/>
            <person name="Modenutti C."/>
        </authorList>
    </citation>
    <scope>NUCLEOTIDE SEQUENCE [LARGE SCALE GENOMIC DNA]</scope>
</reference>
<keyword evidence="2" id="KW-1185">Reference proteome</keyword>
<dbReference type="PANTHER" id="PTHR31284:SF19">
    <property type="entry name" value="VEGETATIVE STORAGE PROTEIN 1-RELATED"/>
    <property type="match status" value="1"/>
</dbReference>
<dbReference type="Pfam" id="PF03767">
    <property type="entry name" value="Acid_phosphat_B"/>
    <property type="match status" value="1"/>
</dbReference>
<sequence>MGFKIVFLSGSTEKLTEVRISNLKRSGYQSWEMLILKKDSESDTIALVYKSNKRKELVKVGYRILGNIGDQWSDLLGTNIGSRTFKLPDPMYYIS</sequence>
<evidence type="ECO:0008006" key="3">
    <source>
        <dbReference type="Google" id="ProtNLM"/>
    </source>
</evidence>
<comment type="caution">
    <text evidence="1">The sequence shown here is derived from an EMBL/GenBank/DDBJ whole genome shotgun (WGS) entry which is preliminary data.</text>
</comment>
<proteinExistence type="predicted"/>
<gene>
    <name evidence="1" type="ORF">ILEXP_LOCUS18724</name>
</gene>
<dbReference type="Proteomes" id="UP001642360">
    <property type="component" value="Unassembled WGS sequence"/>
</dbReference>
<protein>
    <recommendedName>
        <fullName evidence="3">Acid phosphatase</fullName>
    </recommendedName>
</protein>
<evidence type="ECO:0000313" key="1">
    <source>
        <dbReference type="EMBL" id="CAK9150568.1"/>
    </source>
</evidence>
<dbReference type="InterPro" id="IPR023214">
    <property type="entry name" value="HAD_sf"/>
</dbReference>
<dbReference type="EMBL" id="CAUOFW020002054">
    <property type="protein sequence ID" value="CAK9150568.1"/>
    <property type="molecule type" value="Genomic_DNA"/>
</dbReference>
<dbReference type="Gene3D" id="3.40.50.1000">
    <property type="entry name" value="HAD superfamily/HAD-like"/>
    <property type="match status" value="1"/>
</dbReference>
<organism evidence="1 2">
    <name type="scientific">Ilex paraguariensis</name>
    <name type="common">yerba mate</name>
    <dbReference type="NCBI Taxonomy" id="185542"/>
    <lineage>
        <taxon>Eukaryota</taxon>
        <taxon>Viridiplantae</taxon>
        <taxon>Streptophyta</taxon>
        <taxon>Embryophyta</taxon>
        <taxon>Tracheophyta</taxon>
        <taxon>Spermatophyta</taxon>
        <taxon>Magnoliopsida</taxon>
        <taxon>eudicotyledons</taxon>
        <taxon>Gunneridae</taxon>
        <taxon>Pentapetalae</taxon>
        <taxon>asterids</taxon>
        <taxon>campanulids</taxon>
        <taxon>Aquifoliales</taxon>
        <taxon>Aquifoliaceae</taxon>
        <taxon>Ilex</taxon>
    </lineage>
</organism>